<dbReference type="EMBL" id="LACD01000027">
    <property type="protein sequence ID" value="KJZ39404.1"/>
    <property type="molecule type" value="Genomic_DNA"/>
</dbReference>
<keyword evidence="3" id="KW-0732">Signal</keyword>
<protein>
    <submittedName>
        <fullName evidence="6">Alkaline proteinase inhibitor</fullName>
    </submittedName>
</protein>
<keyword evidence="2" id="KW-0483">Metalloprotease inhibitor</keyword>
<evidence type="ECO:0000256" key="3">
    <source>
        <dbReference type="ARBA" id="ARBA00022729"/>
    </source>
</evidence>
<sequence>MIHNGFTYRTTAWLLATFMMIFGDVAMASSLKLADPSELAGKWQATLIAKDDSPESQALQDKPSNVCVIDFQPKQTLGEGADCLSAWLDGESAIGWFPEPDGLAITGKEGSKVLFLSRQRDGSYKATLKSDLVITLVRQVQ</sequence>
<dbReference type="GO" id="GO:0004866">
    <property type="term" value="F:endopeptidase inhibitor activity"/>
    <property type="evidence" value="ECO:0007669"/>
    <property type="project" value="InterPro"/>
</dbReference>
<gene>
    <name evidence="6" type="ORF">VC34_21825</name>
</gene>
<accession>A0A0F4T5J1</accession>
<comment type="similarity">
    <text evidence="1">Belongs to the protease inhibitor I38 family.</text>
</comment>
<reference evidence="6 7" key="1">
    <citation type="submission" date="2015-03" db="EMBL/GenBank/DDBJ databases">
        <title>Comparative genomics of Pseudomonas insights into diversity of traits involved in vanlence and defense.</title>
        <authorList>
            <person name="Qin Y."/>
        </authorList>
    </citation>
    <scope>NUCLEOTIDE SEQUENCE [LARGE SCALE GENOMIC DNA]</scope>
    <source>
        <strain evidence="6 7">C3</strain>
    </source>
</reference>
<keyword evidence="2" id="KW-0646">Protease inhibitor</keyword>
<dbReference type="SUPFAM" id="SSF50882">
    <property type="entry name" value="beta-Barrel protease inhibitors"/>
    <property type="match status" value="1"/>
</dbReference>
<dbReference type="InterPro" id="IPR021140">
    <property type="entry name" value="Inh/Omp19"/>
</dbReference>
<dbReference type="Gene3D" id="2.40.128.10">
    <property type="match status" value="1"/>
</dbReference>
<evidence type="ECO:0000256" key="2">
    <source>
        <dbReference type="ARBA" id="ARBA00022608"/>
    </source>
</evidence>
<evidence type="ECO:0000313" key="7">
    <source>
        <dbReference type="Proteomes" id="UP000033500"/>
    </source>
</evidence>
<proteinExistence type="inferred from homology"/>
<evidence type="ECO:0000256" key="4">
    <source>
        <dbReference type="ARBA" id="ARBA00023215"/>
    </source>
</evidence>
<dbReference type="PATRIC" id="fig|294.131.peg.3265"/>
<dbReference type="InterPro" id="IPR016085">
    <property type="entry name" value="Protease_inh_B-barrel_dom"/>
</dbReference>
<dbReference type="Proteomes" id="UP000033500">
    <property type="component" value="Unassembled WGS sequence"/>
</dbReference>
<dbReference type="AlphaFoldDB" id="A0A0F4T5J1"/>
<evidence type="ECO:0000313" key="6">
    <source>
        <dbReference type="EMBL" id="KJZ39404.1"/>
    </source>
</evidence>
<comment type="caution">
    <text evidence="6">The sequence shown here is derived from an EMBL/GenBank/DDBJ whole genome shotgun (WGS) entry which is preliminary data.</text>
</comment>
<dbReference type="RefSeq" id="WP_046048380.1">
    <property type="nucleotide sequence ID" value="NZ_LACD01000027.1"/>
</dbReference>
<evidence type="ECO:0000259" key="5">
    <source>
        <dbReference type="Pfam" id="PF02974"/>
    </source>
</evidence>
<evidence type="ECO:0000256" key="1">
    <source>
        <dbReference type="ARBA" id="ARBA00006813"/>
    </source>
</evidence>
<keyword evidence="4" id="KW-0481">Metalloenzyme inhibitor</keyword>
<feature type="domain" description="Alkaline proteinase inhibitor/ Outer membrane lipoprotein Omp19" evidence="5">
    <location>
        <begin position="35"/>
        <end position="137"/>
    </location>
</feature>
<name>A0A0F4T5J1_PSEFL</name>
<dbReference type="Pfam" id="PF02974">
    <property type="entry name" value="Inh"/>
    <property type="match status" value="1"/>
</dbReference>
<organism evidence="6 7">
    <name type="scientific">Pseudomonas fluorescens</name>
    <dbReference type="NCBI Taxonomy" id="294"/>
    <lineage>
        <taxon>Bacteria</taxon>
        <taxon>Pseudomonadati</taxon>
        <taxon>Pseudomonadota</taxon>
        <taxon>Gammaproteobacteria</taxon>
        <taxon>Pseudomonadales</taxon>
        <taxon>Pseudomonadaceae</taxon>
        <taxon>Pseudomonas</taxon>
    </lineage>
</organism>